<feature type="transmembrane region" description="Helical" evidence="6">
    <location>
        <begin position="127"/>
        <end position="144"/>
    </location>
</feature>
<evidence type="ECO:0000256" key="2">
    <source>
        <dbReference type="ARBA" id="ARBA00022475"/>
    </source>
</evidence>
<dbReference type="Pfam" id="PF00892">
    <property type="entry name" value="EamA"/>
    <property type="match status" value="2"/>
</dbReference>
<dbReference type="PANTHER" id="PTHR32322:SF18">
    <property type="entry name" value="S-ADENOSYLMETHIONINE_S-ADENOSYLHOMOCYSTEINE TRANSPORTER"/>
    <property type="match status" value="1"/>
</dbReference>
<dbReference type="InterPro" id="IPR000620">
    <property type="entry name" value="EamA_dom"/>
</dbReference>
<dbReference type="Gene3D" id="1.10.3730.20">
    <property type="match status" value="1"/>
</dbReference>
<dbReference type="SUPFAM" id="SSF103481">
    <property type="entry name" value="Multidrug resistance efflux transporter EmrE"/>
    <property type="match status" value="2"/>
</dbReference>
<proteinExistence type="predicted"/>
<comment type="subcellular location">
    <subcellularLocation>
        <location evidence="1">Cell membrane</location>
        <topology evidence="1">Multi-pass membrane protein</topology>
    </subcellularLocation>
</comment>
<evidence type="ECO:0000256" key="5">
    <source>
        <dbReference type="ARBA" id="ARBA00023136"/>
    </source>
</evidence>
<gene>
    <name evidence="8" type="ORF">KCG35_02595</name>
</gene>
<feature type="transmembrane region" description="Helical" evidence="6">
    <location>
        <begin position="73"/>
        <end position="93"/>
    </location>
</feature>
<dbReference type="RefSeq" id="WP_215818103.1">
    <property type="nucleotide sequence ID" value="NZ_JAGSOY010000003.1"/>
</dbReference>
<keyword evidence="5 6" id="KW-0472">Membrane</keyword>
<evidence type="ECO:0000313" key="9">
    <source>
        <dbReference type="Proteomes" id="UP000690515"/>
    </source>
</evidence>
<evidence type="ECO:0000256" key="1">
    <source>
        <dbReference type="ARBA" id="ARBA00004651"/>
    </source>
</evidence>
<dbReference type="InterPro" id="IPR050638">
    <property type="entry name" value="AA-Vitamin_Transporters"/>
</dbReference>
<feature type="transmembrane region" description="Helical" evidence="6">
    <location>
        <begin position="183"/>
        <end position="207"/>
    </location>
</feature>
<dbReference type="EMBL" id="JAGSOY010000003">
    <property type="protein sequence ID" value="MBU2709940.1"/>
    <property type="molecule type" value="Genomic_DNA"/>
</dbReference>
<dbReference type="PANTHER" id="PTHR32322">
    <property type="entry name" value="INNER MEMBRANE TRANSPORTER"/>
    <property type="match status" value="1"/>
</dbReference>
<protein>
    <submittedName>
        <fullName evidence="8">DMT family transporter</fullName>
    </submittedName>
</protein>
<comment type="caution">
    <text evidence="8">The sequence shown here is derived from an EMBL/GenBank/DDBJ whole genome shotgun (WGS) entry which is preliminary data.</text>
</comment>
<feature type="domain" description="EamA" evidence="7">
    <location>
        <begin position="157"/>
        <end position="288"/>
    </location>
</feature>
<evidence type="ECO:0000313" key="8">
    <source>
        <dbReference type="EMBL" id="MBU2709940.1"/>
    </source>
</evidence>
<keyword evidence="2" id="KW-1003">Cell membrane</keyword>
<feature type="transmembrane region" description="Helical" evidence="6">
    <location>
        <begin position="213"/>
        <end position="236"/>
    </location>
</feature>
<dbReference type="InterPro" id="IPR037185">
    <property type="entry name" value="EmrE-like"/>
</dbReference>
<keyword evidence="4 6" id="KW-1133">Transmembrane helix</keyword>
<accession>A0ABS5Z7B5</accession>
<feature type="transmembrane region" description="Helical" evidence="6">
    <location>
        <begin position="99"/>
        <end position="120"/>
    </location>
</feature>
<reference evidence="8 9" key="1">
    <citation type="submission" date="2021-04" db="EMBL/GenBank/DDBJ databases">
        <authorList>
            <person name="Pira H."/>
            <person name="Risdian C."/>
            <person name="Wink J."/>
        </authorList>
    </citation>
    <scope>NUCLEOTIDE SEQUENCE [LARGE SCALE GENOMIC DNA]</scope>
    <source>
        <strain evidence="8 9">WH53</strain>
    </source>
</reference>
<dbReference type="Proteomes" id="UP000690515">
    <property type="component" value="Unassembled WGS sequence"/>
</dbReference>
<feature type="transmembrane region" description="Helical" evidence="6">
    <location>
        <begin position="156"/>
        <end position="176"/>
    </location>
</feature>
<organism evidence="8 9">
    <name type="scientific">Zooshikella harenae</name>
    <dbReference type="NCBI Taxonomy" id="2827238"/>
    <lineage>
        <taxon>Bacteria</taxon>
        <taxon>Pseudomonadati</taxon>
        <taxon>Pseudomonadota</taxon>
        <taxon>Gammaproteobacteria</taxon>
        <taxon>Oceanospirillales</taxon>
        <taxon>Zooshikellaceae</taxon>
        <taxon>Zooshikella</taxon>
    </lineage>
</organism>
<keyword evidence="3 6" id="KW-0812">Transmembrane</keyword>
<evidence type="ECO:0000256" key="6">
    <source>
        <dbReference type="SAM" id="Phobius"/>
    </source>
</evidence>
<feature type="domain" description="EamA" evidence="7">
    <location>
        <begin position="12"/>
        <end position="143"/>
    </location>
</feature>
<evidence type="ECO:0000256" key="4">
    <source>
        <dbReference type="ARBA" id="ARBA00022989"/>
    </source>
</evidence>
<feature type="transmembrane region" description="Helical" evidence="6">
    <location>
        <begin position="40"/>
        <end position="61"/>
    </location>
</feature>
<name>A0ABS5Z7B5_9GAMM</name>
<sequence length="305" mass="33504">MRNWSLRPNLLASILLVCAMFLWGSSFVALKIAFTSYPPLLVIFVRMLIASLCFLFIWKYSNRYQYQKGDWKYLVLMGLFEPCLYFLCETYALQNTTASAAGMITALLPLLIAIAAAFFLKEKINKQVGIGLVIALMGACWLSVSGKSSVDAPNPLLGNFFEFLAMICATGYTLVVKKLSSRYSALFLTATQAFIGTLFFSPALFLTELPTEFPYAPTLAIVYLGVVVTLGAYGLYNISLSYVSATQASVFVNLIPVFTILLAFIILGEQLTHQQLMAVLLVFSGLLVSQFAPSAAIEEVEVSPS</sequence>
<evidence type="ECO:0000259" key="7">
    <source>
        <dbReference type="Pfam" id="PF00892"/>
    </source>
</evidence>
<evidence type="ECO:0000256" key="3">
    <source>
        <dbReference type="ARBA" id="ARBA00022692"/>
    </source>
</evidence>
<keyword evidence="9" id="KW-1185">Reference proteome</keyword>
<feature type="transmembrane region" description="Helical" evidence="6">
    <location>
        <begin position="248"/>
        <end position="268"/>
    </location>
</feature>